<name>A0A3N4I0A6_ASCIM</name>
<accession>A0A3N4I0A6</accession>
<reference evidence="2 3" key="1">
    <citation type="journal article" date="2018" name="Nat. Ecol. Evol.">
        <title>Pezizomycetes genomes reveal the molecular basis of ectomycorrhizal truffle lifestyle.</title>
        <authorList>
            <person name="Murat C."/>
            <person name="Payen T."/>
            <person name="Noel B."/>
            <person name="Kuo A."/>
            <person name="Morin E."/>
            <person name="Chen J."/>
            <person name="Kohler A."/>
            <person name="Krizsan K."/>
            <person name="Balestrini R."/>
            <person name="Da Silva C."/>
            <person name="Montanini B."/>
            <person name="Hainaut M."/>
            <person name="Levati E."/>
            <person name="Barry K.W."/>
            <person name="Belfiori B."/>
            <person name="Cichocki N."/>
            <person name="Clum A."/>
            <person name="Dockter R.B."/>
            <person name="Fauchery L."/>
            <person name="Guy J."/>
            <person name="Iotti M."/>
            <person name="Le Tacon F."/>
            <person name="Lindquist E.A."/>
            <person name="Lipzen A."/>
            <person name="Malagnac F."/>
            <person name="Mello A."/>
            <person name="Molinier V."/>
            <person name="Miyauchi S."/>
            <person name="Poulain J."/>
            <person name="Riccioni C."/>
            <person name="Rubini A."/>
            <person name="Sitrit Y."/>
            <person name="Splivallo R."/>
            <person name="Traeger S."/>
            <person name="Wang M."/>
            <person name="Zifcakova L."/>
            <person name="Wipf D."/>
            <person name="Zambonelli A."/>
            <person name="Paolocci F."/>
            <person name="Nowrousian M."/>
            <person name="Ottonello S."/>
            <person name="Baldrian P."/>
            <person name="Spatafora J.W."/>
            <person name="Henrissat B."/>
            <person name="Nagy L.G."/>
            <person name="Aury J.M."/>
            <person name="Wincker P."/>
            <person name="Grigoriev I.V."/>
            <person name="Bonfante P."/>
            <person name="Martin F.M."/>
        </authorList>
    </citation>
    <scope>NUCLEOTIDE SEQUENCE [LARGE SCALE GENOMIC DNA]</scope>
    <source>
        <strain evidence="2 3">RN42</strain>
    </source>
</reference>
<proteinExistence type="predicted"/>
<dbReference type="AlphaFoldDB" id="A0A3N4I0A6"/>
<dbReference type="EMBL" id="ML119715">
    <property type="protein sequence ID" value="RPA78148.1"/>
    <property type="molecule type" value="Genomic_DNA"/>
</dbReference>
<evidence type="ECO:0000256" key="1">
    <source>
        <dbReference type="SAM" id="MobiDB-lite"/>
    </source>
</evidence>
<gene>
    <name evidence="2" type="ORF">BJ508DRAFT_309505</name>
</gene>
<evidence type="ECO:0000313" key="2">
    <source>
        <dbReference type="EMBL" id="RPA78148.1"/>
    </source>
</evidence>
<keyword evidence="3" id="KW-1185">Reference proteome</keyword>
<feature type="region of interest" description="Disordered" evidence="1">
    <location>
        <begin position="118"/>
        <end position="139"/>
    </location>
</feature>
<dbReference type="Proteomes" id="UP000275078">
    <property type="component" value="Unassembled WGS sequence"/>
</dbReference>
<organism evidence="2 3">
    <name type="scientific">Ascobolus immersus RN42</name>
    <dbReference type="NCBI Taxonomy" id="1160509"/>
    <lineage>
        <taxon>Eukaryota</taxon>
        <taxon>Fungi</taxon>
        <taxon>Dikarya</taxon>
        <taxon>Ascomycota</taxon>
        <taxon>Pezizomycotina</taxon>
        <taxon>Pezizomycetes</taxon>
        <taxon>Pezizales</taxon>
        <taxon>Ascobolaceae</taxon>
        <taxon>Ascobolus</taxon>
    </lineage>
</organism>
<protein>
    <submittedName>
        <fullName evidence="2">Uncharacterized protein</fullName>
    </submittedName>
</protein>
<evidence type="ECO:0000313" key="3">
    <source>
        <dbReference type="Proteomes" id="UP000275078"/>
    </source>
</evidence>
<sequence>MLENNFILIPRLLRARFKSISPTSPVVYERIYENYYIGTRNNTGISWNVVRVHITKMFDAFCTKTLQACKGQAEYYTGMVGRETLATKARARVKSHVESQRIYEMVLKPSDKRSIASEIRTGPSSQSCGHKLRSRRDSEKNRMVNELIRTYKALNYEGFRIRMQLKNDYSRGCLRLARF</sequence>